<keyword evidence="6" id="KW-1185">Reference proteome</keyword>
<evidence type="ECO:0000313" key="5">
    <source>
        <dbReference type="EMBL" id="MEK0307119.1"/>
    </source>
</evidence>
<dbReference type="PANTHER" id="PTHR33164">
    <property type="entry name" value="TRANSCRIPTIONAL REGULATOR, MARR FAMILY"/>
    <property type="match status" value="1"/>
</dbReference>
<protein>
    <submittedName>
        <fullName evidence="5">MarR family transcriptional regulator</fullName>
    </submittedName>
</protein>
<dbReference type="PANTHER" id="PTHR33164:SF43">
    <property type="entry name" value="HTH-TYPE TRANSCRIPTIONAL REPRESSOR YETL"/>
    <property type="match status" value="1"/>
</dbReference>
<dbReference type="SMART" id="SM00347">
    <property type="entry name" value="HTH_MARR"/>
    <property type="match status" value="1"/>
</dbReference>
<feature type="domain" description="HTH marR-type" evidence="4">
    <location>
        <begin position="1"/>
        <end position="149"/>
    </location>
</feature>
<keyword evidence="1" id="KW-0805">Transcription regulation</keyword>
<dbReference type="EMBL" id="JBANBB010000002">
    <property type="protein sequence ID" value="MEK0307119.1"/>
    <property type="molecule type" value="Genomic_DNA"/>
</dbReference>
<dbReference type="Pfam" id="PF01047">
    <property type="entry name" value="MarR"/>
    <property type="match status" value="1"/>
</dbReference>
<dbReference type="PROSITE" id="PS01117">
    <property type="entry name" value="HTH_MARR_1"/>
    <property type="match status" value="1"/>
</dbReference>
<name>A0ABU8ZR25_9BIFI</name>
<accession>A0ABU8ZR25</accession>
<organism evidence="5 6">
    <name type="scientific">Bifidobacterium favimelis</name>
    <dbReference type="NCBI Taxonomy" id="3122979"/>
    <lineage>
        <taxon>Bacteria</taxon>
        <taxon>Bacillati</taxon>
        <taxon>Actinomycetota</taxon>
        <taxon>Actinomycetes</taxon>
        <taxon>Bifidobacteriales</taxon>
        <taxon>Bifidobacteriaceae</taxon>
        <taxon>Bifidobacterium</taxon>
    </lineage>
</organism>
<evidence type="ECO:0000256" key="2">
    <source>
        <dbReference type="ARBA" id="ARBA00023125"/>
    </source>
</evidence>
<dbReference type="InterPro" id="IPR036388">
    <property type="entry name" value="WH-like_DNA-bd_sf"/>
</dbReference>
<reference evidence="5 6" key="1">
    <citation type="submission" date="2024-02" db="EMBL/GenBank/DDBJ databases">
        <title>Bifidobacterium honeyensis sp. nov., isolated from the comb honey.</title>
        <authorList>
            <person name="Liu W."/>
            <person name="Li Y."/>
        </authorList>
    </citation>
    <scope>NUCLEOTIDE SEQUENCE [LARGE SCALE GENOMIC DNA]</scope>
    <source>
        <strain evidence="5 6">IMAU50988</strain>
    </source>
</reference>
<evidence type="ECO:0000313" key="6">
    <source>
        <dbReference type="Proteomes" id="UP001373159"/>
    </source>
</evidence>
<dbReference type="InterPro" id="IPR039422">
    <property type="entry name" value="MarR/SlyA-like"/>
</dbReference>
<evidence type="ECO:0000256" key="1">
    <source>
        <dbReference type="ARBA" id="ARBA00023015"/>
    </source>
</evidence>
<dbReference type="SUPFAM" id="SSF46785">
    <property type="entry name" value="Winged helix' DNA-binding domain"/>
    <property type="match status" value="1"/>
</dbReference>
<dbReference type="PROSITE" id="PS50995">
    <property type="entry name" value="HTH_MARR_2"/>
    <property type="match status" value="1"/>
</dbReference>
<dbReference type="Gene3D" id="1.10.10.10">
    <property type="entry name" value="Winged helix-like DNA-binding domain superfamily/Winged helix DNA-binding domain"/>
    <property type="match status" value="1"/>
</dbReference>
<sequence length="150" mass="16491">MSDFPSEYGQNASGSVGLSFIRVYNLWHKQVKDALKGIGLTHPQYVVLASLGYLAQQGNEINQVDIARNSDIDVMTVSTILRNLERGGLVTRRTAPDDQRAKTVTMTHAGRSILKRALPLVEGIDADFFGALGRDEAAFNTMLLKLTVDR</sequence>
<dbReference type="RefSeq" id="WP_340469835.1">
    <property type="nucleotide sequence ID" value="NZ_JBANBB010000002.1"/>
</dbReference>
<keyword evidence="3" id="KW-0804">Transcription</keyword>
<proteinExistence type="predicted"/>
<comment type="caution">
    <text evidence="5">The sequence shown here is derived from an EMBL/GenBank/DDBJ whole genome shotgun (WGS) entry which is preliminary data.</text>
</comment>
<dbReference type="InterPro" id="IPR023187">
    <property type="entry name" value="Tscrpt_reg_MarR-type_CS"/>
</dbReference>
<evidence type="ECO:0000256" key="3">
    <source>
        <dbReference type="ARBA" id="ARBA00023163"/>
    </source>
</evidence>
<evidence type="ECO:0000259" key="4">
    <source>
        <dbReference type="PROSITE" id="PS50995"/>
    </source>
</evidence>
<gene>
    <name evidence="5" type="ORF">V8P97_06565</name>
</gene>
<dbReference type="Proteomes" id="UP001373159">
    <property type="component" value="Unassembled WGS sequence"/>
</dbReference>
<dbReference type="InterPro" id="IPR036390">
    <property type="entry name" value="WH_DNA-bd_sf"/>
</dbReference>
<keyword evidence="2" id="KW-0238">DNA-binding</keyword>
<dbReference type="InterPro" id="IPR000835">
    <property type="entry name" value="HTH_MarR-typ"/>
</dbReference>